<evidence type="ECO:0000256" key="3">
    <source>
        <dbReference type="ARBA" id="ARBA00022618"/>
    </source>
</evidence>
<dbReference type="AlphaFoldDB" id="A0A0C9XLC6"/>
<keyword evidence="7 9" id="KW-0131">Cell cycle</keyword>
<dbReference type="GO" id="GO:0051301">
    <property type="term" value="P:cell division"/>
    <property type="evidence" value="ECO:0007669"/>
    <property type="project" value="UniProtKB-UniRule"/>
</dbReference>
<protein>
    <recommendedName>
        <fullName evidence="9">Kinetochore protein SPC25</fullName>
    </recommendedName>
</protein>
<dbReference type="OrthoDB" id="4056921at2759"/>
<dbReference type="InterPro" id="IPR045143">
    <property type="entry name" value="Spc25"/>
</dbReference>
<reference evidence="13" key="2">
    <citation type="submission" date="2015-01" db="EMBL/GenBank/DDBJ databases">
        <title>Evolutionary Origins and Diversification of the Mycorrhizal Mutualists.</title>
        <authorList>
            <consortium name="DOE Joint Genome Institute"/>
            <consortium name="Mycorrhizal Genomics Consortium"/>
            <person name="Kohler A."/>
            <person name="Kuo A."/>
            <person name="Nagy L.G."/>
            <person name="Floudas D."/>
            <person name="Copeland A."/>
            <person name="Barry K.W."/>
            <person name="Cichocki N."/>
            <person name="Veneault-Fourrey C."/>
            <person name="LaButti K."/>
            <person name="Lindquist E.A."/>
            <person name="Lipzen A."/>
            <person name="Lundell T."/>
            <person name="Morin E."/>
            <person name="Murat C."/>
            <person name="Riley R."/>
            <person name="Ohm R."/>
            <person name="Sun H."/>
            <person name="Tunlid A."/>
            <person name="Henrissat B."/>
            <person name="Grigoriev I.V."/>
            <person name="Hibbett D.S."/>
            <person name="Martin F."/>
        </authorList>
    </citation>
    <scope>NUCLEOTIDE SEQUENCE [LARGE SCALE GENOMIC DNA]</scope>
    <source>
        <strain evidence="13">LaAM-08-1</strain>
    </source>
</reference>
<dbReference type="STRING" id="1095629.A0A0C9XLC6"/>
<feature type="domain" description="Chromosome segregation protein Spc25 C-terminal" evidence="11">
    <location>
        <begin position="172"/>
        <end position="240"/>
    </location>
</feature>
<comment type="similarity">
    <text evidence="1 9">Belongs to the SPC25 family.</text>
</comment>
<organism evidence="12 13">
    <name type="scientific">Laccaria amethystina LaAM-08-1</name>
    <dbReference type="NCBI Taxonomy" id="1095629"/>
    <lineage>
        <taxon>Eukaryota</taxon>
        <taxon>Fungi</taxon>
        <taxon>Dikarya</taxon>
        <taxon>Basidiomycota</taxon>
        <taxon>Agaricomycotina</taxon>
        <taxon>Agaricomycetes</taxon>
        <taxon>Agaricomycetidae</taxon>
        <taxon>Agaricales</taxon>
        <taxon>Agaricineae</taxon>
        <taxon>Hydnangiaceae</taxon>
        <taxon>Laccaria</taxon>
    </lineage>
</organism>
<evidence type="ECO:0000256" key="7">
    <source>
        <dbReference type="ARBA" id="ARBA00023306"/>
    </source>
</evidence>
<evidence type="ECO:0000313" key="12">
    <source>
        <dbReference type="EMBL" id="KIK02349.1"/>
    </source>
</evidence>
<dbReference type="Gene3D" id="3.30.457.50">
    <property type="entry name" value="Chromosome segregation protein Spc25"/>
    <property type="match status" value="1"/>
</dbReference>
<feature type="coiled-coil region" evidence="10">
    <location>
        <begin position="91"/>
        <end position="118"/>
    </location>
</feature>
<dbReference type="GO" id="GO:0005634">
    <property type="term" value="C:nucleus"/>
    <property type="evidence" value="ECO:0007669"/>
    <property type="project" value="UniProtKB-SubCell"/>
</dbReference>
<evidence type="ECO:0000256" key="1">
    <source>
        <dbReference type="ARBA" id="ARBA00006379"/>
    </source>
</evidence>
<name>A0A0C9XLC6_9AGAR</name>
<comment type="subunit">
    <text evidence="9">Component of the NDC80 complex.</text>
</comment>
<sequence length="248" mass="28817">MPHVLRLPQIDLASVLAEQNPHIELRTHIYENSTRNFLKALITYKNRAIATISDRRKHQSMEKKKVAERINLVEAETNQCKLREIELVTDLERENEERKDAELSISAFNRQLTSLRDNCLSIETEIEQYHAISDNLRREKNKEQSLLHTHASKVLPELNFCEQHLSCVIEGVERDHLLVRFARLQASDQNCEASFVIDVSNKTYRIITSSPHLPILPILVNALNETGDVYAFVRQVRDQYHELFSVHT</sequence>
<keyword evidence="5 9" id="KW-0995">Kinetochore</keyword>
<dbReference type="PANTHER" id="PTHR14281:SF0">
    <property type="entry name" value="KINETOCHORE PROTEIN SPC25"/>
    <property type="match status" value="1"/>
</dbReference>
<evidence type="ECO:0000256" key="5">
    <source>
        <dbReference type="ARBA" id="ARBA00022838"/>
    </source>
</evidence>
<dbReference type="CDD" id="cd23784">
    <property type="entry name" value="RWD_Spc25"/>
    <property type="match status" value="1"/>
</dbReference>
<dbReference type="InterPro" id="IPR013255">
    <property type="entry name" value="Spc25_C"/>
</dbReference>
<proteinExistence type="inferred from homology"/>
<evidence type="ECO:0000256" key="6">
    <source>
        <dbReference type="ARBA" id="ARBA00023054"/>
    </source>
</evidence>
<keyword evidence="3 9" id="KW-0132">Cell division</keyword>
<dbReference type="Proteomes" id="UP000054477">
    <property type="component" value="Unassembled WGS sequence"/>
</dbReference>
<evidence type="ECO:0000256" key="4">
    <source>
        <dbReference type="ARBA" id="ARBA00022776"/>
    </source>
</evidence>
<comment type="function">
    <text evidence="9">Acts as a component of the essential kinetochore-associated NDC80 complex, which is required for chromosome segregation and spindle checkpoint activity.</text>
</comment>
<dbReference type="Pfam" id="PF08234">
    <property type="entry name" value="Spindle_Spc25"/>
    <property type="match status" value="1"/>
</dbReference>
<dbReference type="HOGENOM" id="CLU_093947_0_0_1"/>
<gene>
    <name evidence="12" type="ORF">K443DRAFT_677734</name>
</gene>
<evidence type="ECO:0000256" key="9">
    <source>
        <dbReference type="RuleBase" id="RU367150"/>
    </source>
</evidence>
<dbReference type="PANTHER" id="PTHR14281">
    <property type="entry name" value="KINETOCHORE PROTEIN SPC25-RELATED"/>
    <property type="match status" value="1"/>
</dbReference>
<evidence type="ECO:0000259" key="11">
    <source>
        <dbReference type="Pfam" id="PF08234"/>
    </source>
</evidence>
<accession>A0A0C9XLC6</accession>
<keyword evidence="13" id="KW-1185">Reference proteome</keyword>
<dbReference type="GO" id="GO:0031262">
    <property type="term" value="C:Ndc80 complex"/>
    <property type="evidence" value="ECO:0007669"/>
    <property type="project" value="InterPro"/>
</dbReference>
<reference evidence="12 13" key="1">
    <citation type="submission" date="2014-04" db="EMBL/GenBank/DDBJ databases">
        <authorList>
            <consortium name="DOE Joint Genome Institute"/>
            <person name="Kuo A."/>
            <person name="Kohler A."/>
            <person name="Nagy L.G."/>
            <person name="Floudas D."/>
            <person name="Copeland A."/>
            <person name="Barry K.W."/>
            <person name="Cichocki N."/>
            <person name="Veneault-Fourrey C."/>
            <person name="LaButti K."/>
            <person name="Lindquist E.A."/>
            <person name="Lipzen A."/>
            <person name="Lundell T."/>
            <person name="Morin E."/>
            <person name="Murat C."/>
            <person name="Sun H."/>
            <person name="Tunlid A."/>
            <person name="Henrissat B."/>
            <person name="Grigoriev I.V."/>
            <person name="Hibbett D.S."/>
            <person name="Martin F."/>
            <person name="Nordberg H.P."/>
            <person name="Cantor M.N."/>
            <person name="Hua S.X."/>
        </authorList>
    </citation>
    <scope>NUCLEOTIDE SEQUENCE [LARGE SCALE GENOMIC DNA]</scope>
    <source>
        <strain evidence="12 13">LaAM-08-1</strain>
    </source>
</reference>
<comment type="subcellular location">
    <subcellularLocation>
        <location evidence="9">Nucleus</location>
    </subcellularLocation>
    <subcellularLocation>
        <location evidence="9">Chromosome</location>
        <location evidence="9">Centromere</location>
        <location evidence="9">Kinetochore</location>
    </subcellularLocation>
</comment>
<evidence type="ECO:0000256" key="8">
    <source>
        <dbReference type="ARBA" id="ARBA00023328"/>
    </source>
</evidence>
<dbReference type="GO" id="GO:0007059">
    <property type="term" value="P:chromosome segregation"/>
    <property type="evidence" value="ECO:0007669"/>
    <property type="project" value="InterPro"/>
</dbReference>
<keyword evidence="8 9" id="KW-0137">Centromere</keyword>
<keyword evidence="4 9" id="KW-0498">Mitosis</keyword>
<evidence type="ECO:0000256" key="10">
    <source>
        <dbReference type="SAM" id="Coils"/>
    </source>
</evidence>
<evidence type="ECO:0000256" key="2">
    <source>
        <dbReference type="ARBA" id="ARBA00022454"/>
    </source>
</evidence>
<keyword evidence="2 9" id="KW-0158">Chromosome</keyword>
<dbReference type="EMBL" id="KN838594">
    <property type="protein sequence ID" value="KIK02349.1"/>
    <property type="molecule type" value="Genomic_DNA"/>
</dbReference>
<keyword evidence="9" id="KW-0539">Nucleus</keyword>
<keyword evidence="6 10" id="KW-0175">Coiled coil</keyword>
<evidence type="ECO:0000313" key="13">
    <source>
        <dbReference type="Proteomes" id="UP000054477"/>
    </source>
</evidence>